<protein>
    <submittedName>
        <fullName evidence="3">Uncharacterized protein</fullName>
    </submittedName>
</protein>
<sequence>MFKSSFLVACLSILFLSFVSALQASSFLYKRGVIGLNICLHRNSLEGCIGGDPACCRIFCNSHRVTTETDAAEKYCGTTPTQAPQPAPPPATPPAPLPVVVTPPPVYYTQTPPQVLYPQPVYPVQPGLAPAPLPLSGSPITVNVPAPVPGVAPAPAPAPAPVPPPASSQTH</sequence>
<keyword evidence="4" id="KW-1185">Reference proteome</keyword>
<dbReference type="AlphaFoldDB" id="A0A2N5UKV5"/>
<name>A0A2N5UKV5_9BASI</name>
<dbReference type="STRING" id="200324.A0A2N5UKV5"/>
<feature type="chain" id="PRO_5014814520" evidence="2">
    <location>
        <begin position="22"/>
        <end position="171"/>
    </location>
</feature>
<feature type="signal peptide" evidence="2">
    <location>
        <begin position="1"/>
        <end position="21"/>
    </location>
</feature>
<reference evidence="3 4" key="1">
    <citation type="submission" date="2017-11" db="EMBL/GenBank/DDBJ databases">
        <title>De novo assembly and phasing of dikaryotic genomes from two isolates of Puccinia coronata f. sp. avenae, the causal agent of oat crown rust.</title>
        <authorList>
            <person name="Miller M.E."/>
            <person name="Zhang Y."/>
            <person name="Omidvar V."/>
            <person name="Sperschneider J."/>
            <person name="Schwessinger B."/>
            <person name="Raley C."/>
            <person name="Palmer J.M."/>
            <person name="Garnica D."/>
            <person name="Upadhyaya N."/>
            <person name="Rathjen J."/>
            <person name="Taylor J.M."/>
            <person name="Park R.F."/>
            <person name="Dodds P.N."/>
            <person name="Hirsch C.D."/>
            <person name="Kianian S.F."/>
            <person name="Figueroa M."/>
        </authorList>
    </citation>
    <scope>NUCLEOTIDE SEQUENCE [LARGE SCALE GENOMIC DNA]</scope>
    <source>
        <strain evidence="3">12NC29</strain>
    </source>
</reference>
<feature type="region of interest" description="Disordered" evidence="1">
    <location>
        <begin position="76"/>
        <end position="96"/>
    </location>
</feature>
<accession>A0A2N5UKV5</accession>
<evidence type="ECO:0000256" key="2">
    <source>
        <dbReference type="SAM" id="SignalP"/>
    </source>
</evidence>
<evidence type="ECO:0000313" key="4">
    <source>
        <dbReference type="Proteomes" id="UP000235388"/>
    </source>
</evidence>
<comment type="caution">
    <text evidence="3">The sequence shown here is derived from an EMBL/GenBank/DDBJ whole genome shotgun (WGS) entry which is preliminary data.</text>
</comment>
<dbReference type="EMBL" id="PGCJ01000208">
    <property type="protein sequence ID" value="PLW38393.1"/>
    <property type="molecule type" value="Genomic_DNA"/>
</dbReference>
<feature type="region of interest" description="Disordered" evidence="1">
    <location>
        <begin position="146"/>
        <end position="171"/>
    </location>
</feature>
<dbReference type="OrthoDB" id="10603586at2759"/>
<keyword evidence="2" id="KW-0732">Signal</keyword>
<gene>
    <name evidence="3" type="ORF">PCANC_13670</name>
</gene>
<evidence type="ECO:0000313" key="3">
    <source>
        <dbReference type="EMBL" id="PLW38393.1"/>
    </source>
</evidence>
<dbReference type="Proteomes" id="UP000235388">
    <property type="component" value="Unassembled WGS sequence"/>
</dbReference>
<proteinExistence type="predicted"/>
<organism evidence="3 4">
    <name type="scientific">Puccinia coronata f. sp. avenae</name>
    <dbReference type="NCBI Taxonomy" id="200324"/>
    <lineage>
        <taxon>Eukaryota</taxon>
        <taxon>Fungi</taxon>
        <taxon>Dikarya</taxon>
        <taxon>Basidiomycota</taxon>
        <taxon>Pucciniomycotina</taxon>
        <taxon>Pucciniomycetes</taxon>
        <taxon>Pucciniales</taxon>
        <taxon>Pucciniaceae</taxon>
        <taxon>Puccinia</taxon>
    </lineage>
</organism>
<feature type="compositionally biased region" description="Pro residues" evidence="1">
    <location>
        <begin position="83"/>
        <end position="96"/>
    </location>
</feature>
<evidence type="ECO:0000256" key="1">
    <source>
        <dbReference type="SAM" id="MobiDB-lite"/>
    </source>
</evidence>